<dbReference type="InterPro" id="IPR000086">
    <property type="entry name" value="NUDIX_hydrolase_dom"/>
</dbReference>
<dbReference type="AlphaFoldDB" id="A0A521ERE3"/>
<gene>
    <name evidence="2" type="ORF">SAMN06264849_11040</name>
</gene>
<dbReference type="SUPFAM" id="SSF55811">
    <property type="entry name" value="Nudix"/>
    <property type="match status" value="1"/>
</dbReference>
<evidence type="ECO:0000313" key="3">
    <source>
        <dbReference type="Proteomes" id="UP000315636"/>
    </source>
</evidence>
<dbReference type="Proteomes" id="UP000315636">
    <property type="component" value="Unassembled WGS sequence"/>
</dbReference>
<dbReference type="InterPro" id="IPR015797">
    <property type="entry name" value="NUDIX_hydrolase-like_dom_sf"/>
</dbReference>
<dbReference type="RefSeq" id="WP_142506324.1">
    <property type="nucleotide sequence ID" value="NZ_FXTI01000010.1"/>
</dbReference>
<dbReference type="CDD" id="cd04692">
    <property type="entry name" value="NUDIX_Hydrolase"/>
    <property type="match status" value="1"/>
</dbReference>
<name>A0A521ERE3_9BACL</name>
<accession>A0A521ERE3</accession>
<dbReference type="PANTHER" id="PTHR10885:SF0">
    <property type="entry name" value="ISOPENTENYL-DIPHOSPHATE DELTA-ISOMERASE"/>
    <property type="match status" value="1"/>
</dbReference>
<dbReference type="PANTHER" id="PTHR10885">
    <property type="entry name" value="ISOPENTENYL-DIPHOSPHATE DELTA-ISOMERASE"/>
    <property type="match status" value="1"/>
</dbReference>
<dbReference type="PROSITE" id="PS51462">
    <property type="entry name" value="NUDIX"/>
    <property type="match status" value="1"/>
</dbReference>
<dbReference type="Gene3D" id="3.90.79.10">
    <property type="entry name" value="Nucleoside Triphosphate Pyrophosphohydrolase"/>
    <property type="match status" value="1"/>
</dbReference>
<feature type="domain" description="Nudix hydrolase" evidence="1">
    <location>
        <begin position="21"/>
        <end position="160"/>
    </location>
</feature>
<dbReference type="GO" id="GO:0016853">
    <property type="term" value="F:isomerase activity"/>
    <property type="evidence" value="ECO:0007669"/>
    <property type="project" value="UniProtKB-KW"/>
</dbReference>
<evidence type="ECO:0000259" key="1">
    <source>
        <dbReference type="PROSITE" id="PS51462"/>
    </source>
</evidence>
<evidence type="ECO:0000313" key="2">
    <source>
        <dbReference type="EMBL" id="SMO85670.1"/>
    </source>
</evidence>
<dbReference type="Pfam" id="PF00293">
    <property type="entry name" value="NUDIX"/>
    <property type="match status" value="1"/>
</dbReference>
<reference evidence="2 3" key="1">
    <citation type="submission" date="2017-05" db="EMBL/GenBank/DDBJ databases">
        <authorList>
            <person name="Varghese N."/>
            <person name="Submissions S."/>
        </authorList>
    </citation>
    <scope>NUCLEOTIDE SEQUENCE [LARGE SCALE GENOMIC DNA]</scope>
    <source>
        <strain evidence="2 3">DSM 45474</strain>
    </source>
</reference>
<keyword evidence="2" id="KW-0413">Isomerase</keyword>
<organism evidence="2 3">
    <name type="scientific">Melghirimyces algeriensis</name>
    <dbReference type="NCBI Taxonomy" id="910412"/>
    <lineage>
        <taxon>Bacteria</taxon>
        <taxon>Bacillati</taxon>
        <taxon>Bacillota</taxon>
        <taxon>Bacilli</taxon>
        <taxon>Bacillales</taxon>
        <taxon>Thermoactinomycetaceae</taxon>
        <taxon>Melghirimyces</taxon>
    </lineage>
</organism>
<proteinExistence type="predicted"/>
<protein>
    <submittedName>
        <fullName evidence="2">Isopentenyldiphosphate isomerase</fullName>
    </submittedName>
</protein>
<sequence length="202" mass="23743">MDANRNIIGTADRECVHREGLWHQTFHCWLFREEKGKIRLLLQLRHPDKKAHPNHLDVTAAGHLLHGEQISDGVRELEEELGIKAHYRACIPLGIWREEIIGDGWIDREFIHVHLYECHDRIQTFQLQPEEVSGLFEVELPLMEQLIQKEKVEAELTGTIQLEDGRHREEKRRVTLQDFVPYSPGYYQMVLKALKEITGDER</sequence>
<dbReference type="OrthoDB" id="9780586at2"/>
<keyword evidence="3" id="KW-1185">Reference proteome</keyword>
<dbReference type="EMBL" id="FXTI01000010">
    <property type="protein sequence ID" value="SMO85670.1"/>
    <property type="molecule type" value="Genomic_DNA"/>
</dbReference>